<dbReference type="Proteomes" id="UP001168540">
    <property type="component" value="Unassembled WGS sequence"/>
</dbReference>
<gene>
    <name evidence="1" type="ORF">QU481_22350</name>
</gene>
<protein>
    <submittedName>
        <fullName evidence="1">Uncharacterized protein</fullName>
    </submittedName>
</protein>
<evidence type="ECO:0000313" key="1">
    <source>
        <dbReference type="EMBL" id="MDN0077566.1"/>
    </source>
</evidence>
<keyword evidence="2" id="KW-1185">Reference proteome</keyword>
<dbReference type="EMBL" id="JAUEDK010000074">
    <property type="protein sequence ID" value="MDN0077566.1"/>
    <property type="molecule type" value="Genomic_DNA"/>
</dbReference>
<proteinExistence type="predicted"/>
<evidence type="ECO:0000313" key="2">
    <source>
        <dbReference type="Proteomes" id="UP001168540"/>
    </source>
</evidence>
<accession>A0ABT7XUT5</accession>
<reference evidence="1" key="1">
    <citation type="submission" date="2023-06" db="EMBL/GenBank/DDBJ databases">
        <authorList>
            <person name="Zhang S."/>
        </authorList>
    </citation>
    <scope>NUCLEOTIDE SEQUENCE</scope>
    <source>
        <strain evidence="1">SG2303</strain>
    </source>
</reference>
<comment type="caution">
    <text evidence="1">The sequence shown here is derived from an EMBL/GenBank/DDBJ whole genome shotgun (WGS) entry which is preliminary data.</text>
</comment>
<organism evidence="1 2">
    <name type="scientific">Crenobacter oryzisoli</name>
    <dbReference type="NCBI Taxonomy" id="3056844"/>
    <lineage>
        <taxon>Bacteria</taxon>
        <taxon>Pseudomonadati</taxon>
        <taxon>Pseudomonadota</taxon>
        <taxon>Betaproteobacteria</taxon>
        <taxon>Neisseriales</taxon>
        <taxon>Neisseriaceae</taxon>
        <taxon>Crenobacter</taxon>
    </lineage>
</organism>
<name>A0ABT7XUT5_9NEIS</name>
<dbReference type="RefSeq" id="WP_289832197.1">
    <property type="nucleotide sequence ID" value="NZ_JAUEDK010000074.1"/>
</dbReference>
<sequence length="112" mass="12387">MEKSQEAIVTRFFSGKDHVYSLLWWSDQKSKVINARSFIINGHDSIPVFSSEAEGRRQVTGNGYEKDLVGIEPPLLAAILQKMDYAILNPGGSNPIQFKTCVVKPYAKVGGT</sequence>